<proteinExistence type="predicted"/>
<keyword evidence="2" id="KW-1133">Transmembrane helix</keyword>
<keyword evidence="4" id="KW-1185">Reference proteome</keyword>
<sequence>MKSVSFPTRGDTRPASRAFTLLEVALIVAIIGMMILIIIGYLMAPKEKGPLPPVAAPTPIPPSTAPATPSPKAAATPAPASATPAPAAPPSTPQQVIQLSPQSPPTFR</sequence>
<reference evidence="3 4" key="1">
    <citation type="journal article" date="2011" name="J. Bacteriol.">
        <title>Genome sequence of Chthoniobacter flavus Ellin428, an aerobic heterotrophic soil bacterium.</title>
        <authorList>
            <person name="Kant R."/>
            <person name="van Passel M.W."/>
            <person name="Palva A."/>
            <person name="Lucas S."/>
            <person name="Lapidus A."/>
            <person name="Glavina Del Rio T."/>
            <person name="Dalin E."/>
            <person name="Tice H."/>
            <person name="Bruce D."/>
            <person name="Goodwin L."/>
            <person name="Pitluck S."/>
            <person name="Larimer F.W."/>
            <person name="Land M.L."/>
            <person name="Hauser L."/>
            <person name="Sangwan P."/>
            <person name="de Vos W.M."/>
            <person name="Janssen P.H."/>
            <person name="Smidt H."/>
        </authorList>
    </citation>
    <scope>NUCLEOTIDE SEQUENCE [LARGE SCALE GENOMIC DNA]</scope>
    <source>
        <strain evidence="3 4">Ellin428</strain>
    </source>
</reference>
<protein>
    <submittedName>
        <fullName evidence="3">Uncharacterized protein</fullName>
    </submittedName>
</protein>
<feature type="transmembrane region" description="Helical" evidence="2">
    <location>
        <begin position="21"/>
        <end position="44"/>
    </location>
</feature>
<dbReference type="AlphaFoldDB" id="B4D130"/>
<feature type="region of interest" description="Disordered" evidence="1">
    <location>
        <begin position="50"/>
        <end position="108"/>
    </location>
</feature>
<evidence type="ECO:0000313" key="3">
    <source>
        <dbReference type="EMBL" id="EDY20042.1"/>
    </source>
</evidence>
<dbReference type="EMBL" id="ABVL01000006">
    <property type="protein sequence ID" value="EDY20042.1"/>
    <property type="molecule type" value="Genomic_DNA"/>
</dbReference>
<accession>B4D130</accession>
<name>B4D130_9BACT</name>
<gene>
    <name evidence="3" type="ORF">CfE428DRAFT_2631</name>
</gene>
<evidence type="ECO:0000256" key="1">
    <source>
        <dbReference type="SAM" id="MobiDB-lite"/>
    </source>
</evidence>
<keyword evidence="2" id="KW-0812">Transmembrane</keyword>
<dbReference type="STRING" id="497964.CfE428DRAFT_2631"/>
<feature type="compositionally biased region" description="Low complexity" evidence="1">
    <location>
        <begin position="65"/>
        <end position="85"/>
    </location>
</feature>
<evidence type="ECO:0000256" key="2">
    <source>
        <dbReference type="SAM" id="Phobius"/>
    </source>
</evidence>
<evidence type="ECO:0000313" key="4">
    <source>
        <dbReference type="Proteomes" id="UP000005824"/>
    </source>
</evidence>
<keyword evidence="2" id="KW-0472">Membrane</keyword>
<dbReference type="Proteomes" id="UP000005824">
    <property type="component" value="Unassembled WGS sequence"/>
</dbReference>
<organism evidence="3 4">
    <name type="scientific">Chthoniobacter flavus Ellin428</name>
    <dbReference type="NCBI Taxonomy" id="497964"/>
    <lineage>
        <taxon>Bacteria</taxon>
        <taxon>Pseudomonadati</taxon>
        <taxon>Verrucomicrobiota</taxon>
        <taxon>Spartobacteria</taxon>
        <taxon>Chthoniobacterales</taxon>
        <taxon>Chthoniobacteraceae</taxon>
        <taxon>Chthoniobacter</taxon>
    </lineage>
</organism>
<dbReference type="RefSeq" id="WP_006979956.1">
    <property type="nucleotide sequence ID" value="NZ_ABVL01000006.1"/>
</dbReference>
<dbReference type="InParanoid" id="B4D130"/>
<comment type="caution">
    <text evidence="3">The sequence shown here is derived from an EMBL/GenBank/DDBJ whole genome shotgun (WGS) entry which is preliminary data.</text>
</comment>
<feature type="compositionally biased region" description="Pro residues" evidence="1">
    <location>
        <begin position="50"/>
        <end position="64"/>
    </location>
</feature>